<evidence type="ECO:0000313" key="2">
    <source>
        <dbReference type="Proteomes" id="UP000485058"/>
    </source>
</evidence>
<protein>
    <submittedName>
        <fullName evidence="1">Uncharacterized protein</fullName>
    </submittedName>
</protein>
<dbReference type="Proteomes" id="UP000485058">
    <property type="component" value="Unassembled WGS sequence"/>
</dbReference>
<keyword evidence="2" id="KW-1185">Reference proteome</keyword>
<comment type="caution">
    <text evidence="1">The sequence shown here is derived from an EMBL/GenBank/DDBJ whole genome shotgun (WGS) entry which is preliminary data.</text>
</comment>
<feature type="non-terminal residue" evidence="1">
    <location>
        <position position="1"/>
    </location>
</feature>
<sequence>MVLAAMNEVMKASGTDEVCKLLYL</sequence>
<name>A0A699Z5J2_HAELA</name>
<reference evidence="1 2" key="1">
    <citation type="submission" date="2020-02" db="EMBL/GenBank/DDBJ databases">
        <title>Draft genome sequence of Haematococcus lacustris strain NIES-144.</title>
        <authorList>
            <person name="Morimoto D."/>
            <person name="Nakagawa S."/>
            <person name="Yoshida T."/>
            <person name="Sawayama S."/>
        </authorList>
    </citation>
    <scope>NUCLEOTIDE SEQUENCE [LARGE SCALE GENOMIC DNA]</scope>
    <source>
        <strain evidence="1 2">NIES-144</strain>
    </source>
</reference>
<feature type="non-terminal residue" evidence="1">
    <location>
        <position position="24"/>
    </location>
</feature>
<organism evidence="1 2">
    <name type="scientific">Haematococcus lacustris</name>
    <name type="common">Green alga</name>
    <name type="synonym">Haematococcus pluvialis</name>
    <dbReference type="NCBI Taxonomy" id="44745"/>
    <lineage>
        <taxon>Eukaryota</taxon>
        <taxon>Viridiplantae</taxon>
        <taxon>Chlorophyta</taxon>
        <taxon>core chlorophytes</taxon>
        <taxon>Chlorophyceae</taxon>
        <taxon>CS clade</taxon>
        <taxon>Chlamydomonadales</taxon>
        <taxon>Haematococcaceae</taxon>
        <taxon>Haematococcus</taxon>
    </lineage>
</organism>
<evidence type="ECO:0000313" key="1">
    <source>
        <dbReference type="EMBL" id="GFH10702.1"/>
    </source>
</evidence>
<dbReference type="EMBL" id="BLLF01000339">
    <property type="protein sequence ID" value="GFH10702.1"/>
    <property type="molecule type" value="Genomic_DNA"/>
</dbReference>
<accession>A0A699Z5J2</accession>
<dbReference type="AlphaFoldDB" id="A0A699Z5J2"/>
<gene>
    <name evidence="1" type="ORF">HaLaN_06063</name>
</gene>
<proteinExistence type="predicted"/>